<organism evidence="10 11">
    <name type="scientific">Pseudonocardia sediminis</name>
    <dbReference type="NCBI Taxonomy" id="1397368"/>
    <lineage>
        <taxon>Bacteria</taxon>
        <taxon>Bacillati</taxon>
        <taxon>Actinomycetota</taxon>
        <taxon>Actinomycetes</taxon>
        <taxon>Pseudonocardiales</taxon>
        <taxon>Pseudonocardiaceae</taxon>
        <taxon>Pseudonocardia</taxon>
    </lineage>
</organism>
<evidence type="ECO:0000256" key="6">
    <source>
        <dbReference type="ARBA" id="ARBA00023014"/>
    </source>
</evidence>
<evidence type="ECO:0000259" key="9">
    <source>
        <dbReference type="SMART" id="SM00986"/>
    </source>
</evidence>
<dbReference type="SMART" id="SM00986">
    <property type="entry name" value="UDG"/>
    <property type="match status" value="1"/>
</dbReference>
<dbReference type="Gene3D" id="3.40.470.10">
    <property type="entry name" value="Uracil-DNA glycosylase-like domain"/>
    <property type="match status" value="1"/>
</dbReference>
<dbReference type="SMART" id="SM00987">
    <property type="entry name" value="UreE_C"/>
    <property type="match status" value="1"/>
</dbReference>
<accession>A0A4Q7V5D7</accession>
<keyword evidence="4" id="KW-0378">Hydrolase</keyword>
<dbReference type="InterPro" id="IPR005122">
    <property type="entry name" value="Uracil-DNA_glycosylase-like"/>
</dbReference>
<sequence length="230" mass="24137">MSCPVALQRVRADVLTCARCPRLVAHRRGVGTGGRADRPVPGFGDPLAGIHVLGMATAARGNPHGRPFTGNRSASFLTAGLHRAGLANSPTSESADDGLALYGVWTSSAVRCPPPSHRPTATERDTCATHLRAEWAALPRLRVVLALGALAWTAALAAAPDTGRVRFAHGREHLLLPGLVLLGSYHPSPQNTHTGVLTPTMLDTVLDRARSLGGGRARRAATTEPEEISP</sequence>
<dbReference type="PANTHER" id="PTHR33693">
    <property type="entry name" value="TYPE-5 URACIL-DNA GLYCOSYLASE"/>
    <property type="match status" value="1"/>
</dbReference>
<evidence type="ECO:0000256" key="5">
    <source>
        <dbReference type="ARBA" id="ARBA00023004"/>
    </source>
</evidence>
<evidence type="ECO:0000256" key="2">
    <source>
        <dbReference type="ARBA" id="ARBA00022723"/>
    </source>
</evidence>
<comment type="caution">
    <text evidence="10">The sequence shown here is derived from an EMBL/GenBank/DDBJ whole genome shotgun (WGS) entry which is preliminary data.</text>
</comment>
<dbReference type="GO" id="GO:0046872">
    <property type="term" value="F:metal ion binding"/>
    <property type="evidence" value="ECO:0007669"/>
    <property type="project" value="UniProtKB-KW"/>
</dbReference>
<feature type="domain" description="Uracil-DNA glycosylase-like" evidence="9">
    <location>
        <begin position="41"/>
        <end position="206"/>
    </location>
</feature>
<name>A0A4Q7V5D7_PSEST</name>
<evidence type="ECO:0000313" key="10">
    <source>
        <dbReference type="EMBL" id="RZT88781.1"/>
    </source>
</evidence>
<keyword evidence="3" id="KW-0227">DNA damage</keyword>
<dbReference type="InterPro" id="IPR051536">
    <property type="entry name" value="UDG_Type-4/5"/>
</dbReference>
<dbReference type="GO" id="GO:0051539">
    <property type="term" value="F:4 iron, 4 sulfur cluster binding"/>
    <property type="evidence" value="ECO:0007669"/>
    <property type="project" value="UniProtKB-KW"/>
</dbReference>
<dbReference type="AlphaFoldDB" id="A0A4Q7V5D7"/>
<dbReference type="Pfam" id="PF03167">
    <property type="entry name" value="UDG"/>
    <property type="match status" value="1"/>
</dbReference>
<keyword evidence="7" id="KW-0234">DNA repair</keyword>
<dbReference type="PANTHER" id="PTHR33693:SF3">
    <property type="entry name" value="TYPE-5 URACIL-DNA GLYCOSYLASE"/>
    <property type="match status" value="1"/>
</dbReference>
<keyword evidence="6" id="KW-0411">Iron-sulfur</keyword>
<evidence type="ECO:0000256" key="8">
    <source>
        <dbReference type="SAM" id="MobiDB-lite"/>
    </source>
</evidence>
<evidence type="ECO:0000256" key="1">
    <source>
        <dbReference type="ARBA" id="ARBA00022485"/>
    </source>
</evidence>
<reference evidence="10 11" key="1">
    <citation type="submission" date="2019-02" db="EMBL/GenBank/DDBJ databases">
        <title>Sequencing the genomes of 1000 actinobacteria strains.</title>
        <authorList>
            <person name="Klenk H.-P."/>
        </authorList>
    </citation>
    <scope>NUCLEOTIDE SEQUENCE [LARGE SCALE GENOMIC DNA]</scope>
    <source>
        <strain evidence="10 11">DSM 45779</strain>
    </source>
</reference>
<evidence type="ECO:0000256" key="4">
    <source>
        <dbReference type="ARBA" id="ARBA00022801"/>
    </source>
</evidence>
<dbReference type="Proteomes" id="UP000291591">
    <property type="component" value="Unassembled WGS sequence"/>
</dbReference>
<dbReference type="OrthoDB" id="9787663at2"/>
<protein>
    <submittedName>
        <fullName evidence="10">Uracil-DNA glycosylase family 4</fullName>
    </submittedName>
</protein>
<dbReference type="RefSeq" id="WP_130292818.1">
    <property type="nucleotide sequence ID" value="NZ_SHKL01000001.1"/>
</dbReference>
<evidence type="ECO:0000256" key="7">
    <source>
        <dbReference type="ARBA" id="ARBA00023204"/>
    </source>
</evidence>
<proteinExistence type="predicted"/>
<evidence type="ECO:0000256" key="3">
    <source>
        <dbReference type="ARBA" id="ARBA00022763"/>
    </source>
</evidence>
<feature type="region of interest" description="Disordered" evidence="8">
    <location>
        <begin position="211"/>
        <end position="230"/>
    </location>
</feature>
<gene>
    <name evidence="10" type="ORF">EV383_5728</name>
</gene>
<keyword evidence="11" id="KW-1185">Reference proteome</keyword>
<dbReference type="InterPro" id="IPR036895">
    <property type="entry name" value="Uracil-DNA_glycosylase-like_sf"/>
</dbReference>
<dbReference type="GO" id="GO:0006281">
    <property type="term" value="P:DNA repair"/>
    <property type="evidence" value="ECO:0007669"/>
    <property type="project" value="UniProtKB-KW"/>
</dbReference>
<dbReference type="SUPFAM" id="SSF52141">
    <property type="entry name" value="Uracil-DNA glycosylase-like"/>
    <property type="match status" value="1"/>
</dbReference>
<keyword evidence="5" id="KW-0408">Iron</keyword>
<evidence type="ECO:0000313" key="11">
    <source>
        <dbReference type="Proteomes" id="UP000291591"/>
    </source>
</evidence>
<dbReference type="EMBL" id="SHKL01000001">
    <property type="protein sequence ID" value="RZT88781.1"/>
    <property type="molecule type" value="Genomic_DNA"/>
</dbReference>
<keyword evidence="2" id="KW-0479">Metal-binding</keyword>
<keyword evidence="1" id="KW-0004">4Fe-4S</keyword>
<dbReference type="GO" id="GO:0097506">
    <property type="term" value="F:deaminated base DNA N-glycosylase activity"/>
    <property type="evidence" value="ECO:0007669"/>
    <property type="project" value="UniProtKB-ARBA"/>
</dbReference>